<keyword evidence="1" id="KW-0732">Signal</keyword>
<evidence type="ECO:0000313" key="2">
    <source>
        <dbReference type="EMBL" id="KAH7972816.1"/>
    </source>
</evidence>
<sequence>MELTKLVAVVAFLASSSAAMVYRRDAQCDFTDVNIDDEVFSRLIARLPESVESGPQGYRTLFPGLEVGGQIFEGLNKLRQFGPAIPYCTRGNRMVQVDFFSDGDAQSWSPWKTCSGDEGRVTVRAMFTRFTFQFRIVDSTAEGVKLELDRLLPVAMQGVRIEVEGAGRGVRGAFEVLSYLIPSFAEEVWTKEFFRNVNKGFRMINE</sequence>
<dbReference type="EMBL" id="JABSTV010001247">
    <property type="protein sequence ID" value="KAH7972816.1"/>
    <property type="molecule type" value="Genomic_DNA"/>
</dbReference>
<feature type="chain" id="PRO_5038824746" description="Metastriate one of each protein family" evidence="1">
    <location>
        <begin position="19"/>
        <end position="206"/>
    </location>
</feature>
<comment type="caution">
    <text evidence="2">The sequence shown here is derived from an EMBL/GenBank/DDBJ whole genome shotgun (WGS) entry which is preliminary data.</text>
</comment>
<accession>A0A9D4QAQ5</accession>
<reference evidence="2" key="2">
    <citation type="submission" date="2021-09" db="EMBL/GenBank/DDBJ databases">
        <authorList>
            <person name="Jia N."/>
            <person name="Wang J."/>
            <person name="Shi W."/>
            <person name="Du L."/>
            <person name="Sun Y."/>
            <person name="Zhan W."/>
            <person name="Jiang J."/>
            <person name="Wang Q."/>
            <person name="Zhang B."/>
            <person name="Ji P."/>
            <person name="Sakyi L.B."/>
            <person name="Cui X."/>
            <person name="Yuan T."/>
            <person name="Jiang B."/>
            <person name="Yang W."/>
            <person name="Lam T.T.-Y."/>
            <person name="Chang Q."/>
            <person name="Ding S."/>
            <person name="Wang X."/>
            <person name="Zhu J."/>
            <person name="Ruan X."/>
            <person name="Zhao L."/>
            <person name="Wei J."/>
            <person name="Que T."/>
            <person name="Du C."/>
            <person name="Cheng J."/>
            <person name="Dai P."/>
            <person name="Han X."/>
            <person name="Huang E."/>
            <person name="Gao Y."/>
            <person name="Liu J."/>
            <person name="Shao H."/>
            <person name="Ye R."/>
            <person name="Li L."/>
            <person name="Wei W."/>
            <person name="Wang X."/>
            <person name="Wang C."/>
            <person name="Huo Q."/>
            <person name="Li W."/>
            <person name="Guo W."/>
            <person name="Chen H."/>
            <person name="Chen S."/>
            <person name="Zhou L."/>
            <person name="Zhou L."/>
            <person name="Ni X."/>
            <person name="Tian J."/>
            <person name="Zhou Y."/>
            <person name="Sheng Y."/>
            <person name="Liu T."/>
            <person name="Pan Y."/>
            <person name="Xia L."/>
            <person name="Li J."/>
            <person name="Zhao F."/>
            <person name="Cao W."/>
        </authorList>
    </citation>
    <scope>NUCLEOTIDE SEQUENCE</scope>
    <source>
        <strain evidence="2">Rsan-2018</strain>
        <tissue evidence="2">Larvae</tissue>
    </source>
</reference>
<evidence type="ECO:0000313" key="3">
    <source>
        <dbReference type="Proteomes" id="UP000821837"/>
    </source>
</evidence>
<evidence type="ECO:0000256" key="1">
    <source>
        <dbReference type="SAM" id="SignalP"/>
    </source>
</evidence>
<organism evidence="2 3">
    <name type="scientific">Rhipicephalus sanguineus</name>
    <name type="common">Brown dog tick</name>
    <name type="synonym">Ixodes sanguineus</name>
    <dbReference type="NCBI Taxonomy" id="34632"/>
    <lineage>
        <taxon>Eukaryota</taxon>
        <taxon>Metazoa</taxon>
        <taxon>Ecdysozoa</taxon>
        <taxon>Arthropoda</taxon>
        <taxon>Chelicerata</taxon>
        <taxon>Arachnida</taxon>
        <taxon>Acari</taxon>
        <taxon>Parasitiformes</taxon>
        <taxon>Ixodida</taxon>
        <taxon>Ixodoidea</taxon>
        <taxon>Ixodidae</taxon>
        <taxon>Rhipicephalinae</taxon>
        <taxon>Rhipicephalus</taxon>
        <taxon>Rhipicephalus</taxon>
    </lineage>
</organism>
<dbReference type="AlphaFoldDB" id="A0A9D4QAQ5"/>
<dbReference type="OrthoDB" id="6496814at2759"/>
<feature type="signal peptide" evidence="1">
    <location>
        <begin position="1"/>
        <end position="18"/>
    </location>
</feature>
<keyword evidence="3" id="KW-1185">Reference proteome</keyword>
<proteinExistence type="predicted"/>
<gene>
    <name evidence="2" type="ORF">HPB52_017482</name>
</gene>
<name>A0A9D4QAQ5_RHISA</name>
<protein>
    <recommendedName>
        <fullName evidence="4">Metastriate one of each protein family</fullName>
    </recommendedName>
</protein>
<evidence type="ECO:0008006" key="4">
    <source>
        <dbReference type="Google" id="ProtNLM"/>
    </source>
</evidence>
<dbReference type="OMA" id="QFTIVES"/>
<dbReference type="VEuPathDB" id="VectorBase:RSAN_032579"/>
<dbReference type="Proteomes" id="UP000821837">
    <property type="component" value="Chromosome 11"/>
</dbReference>
<reference evidence="2" key="1">
    <citation type="journal article" date="2020" name="Cell">
        <title>Large-Scale Comparative Analyses of Tick Genomes Elucidate Their Genetic Diversity and Vector Capacities.</title>
        <authorList>
            <consortium name="Tick Genome and Microbiome Consortium (TIGMIC)"/>
            <person name="Jia N."/>
            <person name="Wang J."/>
            <person name="Shi W."/>
            <person name="Du L."/>
            <person name="Sun Y."/>
            <person name="Zhan W."/>
            <person name="Jiang J.F."/>
            <person name="Wang Q."/>
            <person name="Zhang B."/>
            <person name="Ji P."/>
            <person name="Bell-Sakyi L."/>
            <person name="Cui X.M."/>
            <person name="Yuan T.T."/>
            <person name="Jiang B.G."/>
            <person name="Yang W.F."/>
            <person name="Lam T.T."/>
            <person name="Chang Q.C."/>
            <person name="Ding S.J."/>
            <person name="Wang X.J."/>
            <person name="Zhu J.G."/>
            <person name="Ruan X.D."/>
            <person name="Zhao L."/>
            <person name="Wei J.T."/>
            <person name="Ye R.Z."/>
            <person name="Que T.C."/>
            <person name="Du C.H."/>
            <person name="Zhou Y.H."/>
            <person name="Cheng J.X."/>
            <person name="Dai P.F."/>
            <person name="Guo W.B."/>
            <person name="Han X.H."/>
            <person name="Huang E.J."/>
            <person name="Li L.F."/>
            <person name="Wei W."/>
            <person name="Gao Y.C."/>
            <person name="Liu J.Z."/>
            <person name="Shao H.Z."/>
            <person name="Wang X."/>
            <person name="Wang C.C."/>
            <person name="Yang T.C."/>
            <person name="Huo Q.B."/>
            <person name="Li W."/>
            <person name="Chen H.Y."/>
            <person name="Chen S.E."/>
            <person name="Zhou L.G."/>
            <person name="Ni X.B."/>
            <person name="Tian J.H."/>
            <person name="Sheng Y."/>
            <person name="Liu T."/>
            <person name="Pan Y.S."/>
            <person name="Xia L.Y."/>
            <person name="Li J."/>
            <person name="Zhao F."/>
            <person name="Cao W.C."/>
        </authorList>
    </citation>
    <scope>NUCLEOTIDE SEQUENCE</scope>
    <source>
        <strain evidence="2">Rsan-2018</strain>
    </source>
</reference>